<dbReference type="InterPro" id="IPR020806">
    <property type="entry name" value="PKS_PP-bd"/>
</dbReference>
<dbReference type="InterPro" id="IPR001031">
    <property type="entry name" value="Thioesterase"/>
</dbReference>
<evidence type="ECO:0000256" key="1">
    <source>
        <dbReference type="ARBA" id="ARBA00022450"/>
    </source>
</evidence>
<dbReference type="Pfam" id="PF13193">
    <property type="entry name" value="AMP-binding_C"/>
    <property type="match status" value="1"/>
</dbReference>
<dbReference type="SUPFAM" id="SSF53474">
    <property type="entry name" value="alpha/beta-Hydrolases"/>
    <property type="match status" value="1"/>
</dbReference>
<dbReference type="InterPro" id="IPR045851">
    <property type="entry name" value="AMP-bd_C_sf"/>
</dbReference>
<evidence type="ECO:0000313" key="4">
    <source>
        <dbReference type="EMBL" id="MFC6086785.1"/>
    </source>
</evidence>
<dbReference type="InterPro" id="IPR025110">
    <property type="entry name" value="AMP-bd_C"/>
</dbReference>
<dbReference type="PROSITE" id="PS00455">
    <property type="entry name" value="AMP_BINDING"/>
    <property type="match status" value="1"/>
</dbReference>
<dbReference type="Pfam" id="PF00975">
    <property type="entry name" value="Thioesterase"/>
    <property type="match status" value="1"/>
</dbReference>
<dbReference type="Gene3D" id="1.10.1200.10">
    <property type="entry name" value="ACP-like"/>
    <property type="match status" value="1"/>
</dbReference>
<proteinExistence type="predicted"/>
<dbReference type="RefSeq" id="WP_380762306.1">
    <property type="nucleotide sequence ID" value="NZ_JBHSRF010000100.1"/>
</dbReference>
<feature type="domain" description="Carrier" evidence="3">
    <location>
        <begin position="526"/>
        <end position="601"/>
    </location>
</feature>
<dbReference type="PANTHER" id="PTHR45527:SF1">
    <property type="entry name" value="FATTY ACID SYNTHASE"/>
    <property type="match status" value="1"/>
</dbReference>
<dbReference type="Proteomes" id="UP001596137">
    <property type="component" value="Unassembled WGS sequence"/>
</dbReference>
<dbReference type="InterPro" id="IPR036736">
    <property type="entry name" value="ACP-like_sf"/>
</dbReference>
<keyword evidence="1" id="KW-0596">Phosphopantetheine</keyword>
<accession>A0ABW1NTZ9</accession>
<dbReference type="InterPro" id="IPR020845">
    <property type="entry name" value="AMP-binding_CS"/>
</dbReference>
<keyword evidence="2" id="KW-0597">Phosphoprotein</keyword>
<dbReference type="InterPro" id="IPR000873">
    <property type="entry name" value="AMP-dep_synth/lig_dom"/>
</dbReference>
<dbReference type="Gene3D" id="2.30.38.10">
    <property type="entry name" value="Luciferase, Domain 3"/>
    <property type="match status" value="1"/>
</dbReference>
<dbReference type="Gene3D" id="3.40.50.1820">
    <property type="entry name" value="alpha/beta hydrolase"/>
    <property type="match status" value="1"/>
</dbReference>
<organism evidence="4 5">
    <name type="scientific">Sphaerisporangium aureirubrum</name>
    <dbReference type="NCBI Taxonomy" id="1544736"/>
    <lineage>
        <taxon>Bacteria</taxon>
        <taxon>Bacillati</taxon>
        <taxon>Actinomycetota</taxon>
        <taxon>Actinomycetes</taxon>
        <taxon>Streptosporangiales</taxon>
        <taxon>Streptosporangiaceae</taxon>
        <taxon>Sphaerisporangium</taxon>
    </lineage>
</organism>
<dbReference type="InterPro" id="IPR029058">
    <property type="entry name" value="AB_hydrolase_fold"/>
</dbReference>
<evidence type="ECO:0000259" key="3">
    <source>
        <dbReference type="PROSITE" id="PS50075"/>
    </source>
</evidence>
<sequence length="881" mass="93089">MSDIETLMRPSTAGPETSVLDLIRARARAHADRDALVDVRGTTAAPLSYAALIGRVDALAYRLRAAAAGPERPVAVLLDRSAGTVVAMLAVLAAGGAYSPLDVTAPDARVAATVRHLGARVAVADHANAGRLPAGVVVVDPDADPPEEPFAVTPPDPDTVAYVLHTSGSTGVPKGVAMTHRGLSRLLRWQLASGAPGLRTLQFTATSFDVTFQEVLSTLATGGCLVIASDEVRRDPAALLDTIVRRRVQRLFLPYVALQLMAVTAGRLSVTPESLQHVITAGERLIVTPAIRDLFAAIPHCRLDNHYGPTEAHLVTSLTLPEEPSAWPAVPAIGAPVTGVSCWVLDDRLRPVPDGNAGELYVGGAGLARGYHDDPARTAERFVASPFAAAERLYRTGDLARLRGDGNYEFLGRADRQLKVRGFRVEPAEVEDALLRHPRVEAAAAGLREVADGVSVLVGYLQTDGPVSHRELTEHVRGILPAYMVPSRYVTVATMPRTTTGKIDGQALARLALPAVPAPAEGEPAPDAPSLAAIVTAIWARVLGHDEFEGDDDFFDVGGDSLLATWVVAELGQALDRPVDLSLFLEYSTVDDLAGALGSAVSVPRPRRTSSQIVTLRPGPSDRSLYLVHPLGGELLGYRELAHASAAPLRLLGVGWTGEPPAFGSTLGEIARTHVEQLRTIEPDGPYRLGGWSFGGVLAYEMAQQLVADGHTVEFLGLFDANPVIDPLTGLPMARTPFLGLLDTVVARLDDPATTPAELLELTSTETWVQLMGAPIAAGASSAYLRTVLDTARACMNAAMRYRPLPYPGPVHLFQAAGAGPARQAELAAAIRGLCTGPLTVIPIDGDHWTFIRGEHVTETAAELDAALERVGEAGSTQSGS</sequence>
<protein>
    <submittedName>
        <fullName evidence="4">Amino acid adenylation domain-containing protein</fullName>
    </submittedName>
</protein>
<dbReference type="PROSITE" id="PS50075">
    <property type="entry name" value="CARRIER"/>
    <property type="match status" value="1"/>
</dbReference>
<keyword evidence="5" id="KW-1185">Reference proteome</keyword>
<dbReference type="SMART" id="SM00823">
    <property type="entry name" value="PKS_PP"/>
    <property type="match status" value="1"/>
</dbReference>
<evidence type="ECO:0000313" key="5">
    <source>
        <dbReference type="Proteomes" id="UP001596137"/>
    </source>
</evidence>
<reference evidence="5" key="1">
    <citation type="journal article" date="2019" name="Int. J. Syst. Evol. Microbiol.">
        <title>The Global Catalogue of Microorganisms (GCM) 10K type strain sequencing project: providing services to taxonomists for standard genome sequencing and annotation.</title>
        <authorList>
            <consortium name="The Broad Institute Genomics Platform"/>
            <consortium name="The Broad Institute Genome Sequencing Center for Infectious Disease"/>
            <person name="Wu L."/>
            <person name="Ma J."/>
        </authorList>
    </citation>
    <scope>NUCLEOTIDE SEQUENCE [LARGE SCALE GENOMIC DNA]</scope>
    <source>
        <strain evidence="5">JCM 30346</strain>
    </source>
</reference>
<dbReference type="Gene3D" id="3.40.50.980">
    <property type="match status" value="2"/>
</dbReference>
<dbReference type="InterPro" id="IPR010071">
    <property type="entry name" value="AA_adenyl_dom"/>
</dbReference>
<evidence type="ECO:0000256" key="2">
    <source>
        <dbReference type="ARBA" id="ARBA00022553"/>
    </source>
</evidence>
<dbReference type="NCBIfam" id="TIGR01733">
    <property type="entry name" value="AA-adenyl-dom"/>
    <property type="match status" value="1"/>
</dbReference>
<dbReference type="SUPFAM" id="SSF47336">
    <property type="entry name" value="ACP-like"/>
    <property type="match status" value="1"/>
</dbReference>
<dbReference type="PANTHER" id="PTHR45527">
    <property type="entry name" value="NONRIBOSOMAL PEPTIDE SYNTHETASE"/>
    <property type="match status" value="1"/>
</dbReference>
<name>A0ABW1NTZ9_9ACTN</name>
<dbReference type="Gene3D" id="3.30.300.30">
    <property type="match status" value="1"/>
</dbReference>
<dbReference type="InterPro" id="IPR009081">
    <property type="entry name" value="PP-bd_ACP"/>
</dbReference>
<dbReference type="EMBL" id="JBHSRF010000100">
    <property type="protein sequence ID" value="MFC6086785.1"/>
    <property type="molecule type" value="Genomic_DNA"/>
</dbReference>
<comment type="caution">
    <text evidence="4">The sequence shown here is derived from an EMBL/GenBank/DDBJ whole genome shotgun (WGS) entry which is preliminary data.</text>
</comment>
<dbReference type="Pfam" id="PF00501">
    <property type="entry name" value="AMP-binding"/>
    <property type="match status" value="1"/>
</dbReference>
<dbReference type="Pfam" id="PF00550">
    <property type="entry name" value="PP-binding"/>
    <property type="match status" value="1"/>
</dbReference>
<dbReference type="SUPFAM" id="SSF56801">
    <property type="entry name" value="Acetyl-CoA synthetase-like"/>
    <property type="match status" value="1"/>
</dbReference>
<gene>
    <name evidence="4" type="ORF">ACFP1K_36845</name>
</gene>